<dbReference type="AlphaFoldDB" id="A0A9X3TWJ2"/>
<organism evidence="2 3">
    <name type="scientific">Govanella unica</name>
    <dbReference type="NCBI Taxonomy" id="2975056"/>
    <lineage>
        <taxon>Bacteria</taxon>
        <taxon>Pseudomonadati</taxon>
        <taxon>Pseudomonadota</taxon>
        <taxon>Alphaproteobacteria</taxon>
        <taxon>Emcibacterales</taxon>
        <taxon>Govanellaceae</taxon>
        <taxon>Govanella</taxon>
    </lineage>
</organism>
<evidence type="ECO:0000313" key="3">
    <source>
        <dbReference type="Proteomes" id="UP001141619"/>
    </source>
</evidence>
<evidence type="ECO:0000256" key="1">
    <source>
        <dbReference type="SAM" id="Phobius"/>
    </source>
</evidence>
<keyword evidence="3" id="KW-1185">Reference proteome</keyword>
<dbReference type="EMBL" id="JANWOI010000002">
    <property type="protein sequence ID" value="MDA5193295.1"/>
    <property type="molecule type" value="Genomic_DNA"/>
</dbReference>
<evidence type="ECO:0000313" key="2">
    <source>
        <dbReference type="EMBL" id="MDA5193295.1"/>
    </source>
</evidence>
<keyword evidence="1" id="KW-0812">Transmembrane</keyword>
<reference evidence="2" key="2">
    <citation type="journal article" date="2023" name="Syst. Appl. Microbiol.">
        <title>Govania unica gen. nov., sp. nov., a rare biosphere bacterium that represents a novel family in the class Alphaproteobacteria.</title>
        <authorList>
            <person name="Vandamme P."/>
            <person name="Peeters C."/>
            <person name="Hettiarachchi A."/>
            <person name="Cnockaert M."/>
            <person name="Carlier A."/>
        </authorList>
    </citation>
    <scope>NUCLEOTIDE SEQUENCE</scope>
    <source>
        <strain evidence="2">LMG 31809</strain>
    </source>
</reference>
<keyword evidence="1" id="KW-0472">Membrane</keyword>
<sequence length="125" mass="13371">MALPVVGIISAIPWGKVIENAPMIVENARKLWSFVSRDSKTLQNPNPKAASITGEGSLEQRVAALEASNRGLLSEVAAMSDLILQLSEQNVSLVKRVEGNRKLLRAALVASLLSLAAVIYLLSHA</sequence>
<dbReference type="RefSeq" id="WP_274942998.1">
    <property type="nucleotide sequence ID" value="NZ_JANWOI010000002.1"/>
</dbReference>
<name>A0A9X3TWJ2_9PROT</name>
<accession>A0A9X3TWJ2</accession>
<protein>
    <submittedName>
        <fullName evidence="2">Uncharacterized protein</fullName>
    </submittedName>
</protein>
<proteinExistence type="predicted"/>
<feature type="transmembrane region" description="Helical" evidence="1">
    <location>
        <begin position="103"/>
        <end position="122"/>
    </location>
</feature>
<gene>
    <name evidence="2" type="ORF">NYP16_04915</name>
</gene>
<keyword evidence="1" id="KW-1133">Transmembrane helix</keyword>
<reference evidence="2" key="1">
    <citation type="submission" date="2022-08" db="EMBL/GenBank/DDBJ databases">
        <authorList>
            <person name="Vandamme P."/>
            <person name="Hettiarachchi A."/>
            <person name="Peeters C."/>
            <person name="Cnockaert M."/>
            <person name="Carlier A."/>
        </authorList>
    </citation>
    <scope>NUCLEOTIDE SEQUENCE</scope>
    <source>
        <strain evidence="2">LMG 31809</strain>
    </source>
</reference>
<comment type="caution">
    <text evidence="2">The sequence shown here is derived from an EMBL/GenBank/DDBJ whole genome shotgun (WGS) entry which is preliminary data.</text>
</comment>
<dbReference type="Proteomes" id="UP001141619">
    <property type="component" value="Unassembled WGS sequence"/>
</dbReference>